<comment type="caution">
    <text evidence="7">The sequence shown here is derived from an EMBL/GenBank/DDBJ whole genome shotgun (WGS) entry which is preliminary data.</text>
</comment>
<dbReference type="Gene3D" id="1.10.1740.10">
    <property type="match status" value="1"/>
</dbReference>
<dbReference type="InterPro" id="IPR014284">
    <property type="entry name" value="RNA_pol_sigma-70_dom"/>
</dbReference>
<dbReference type="GO" id="GO:0016987">
    <property type="term" value="F:sigma factor activity"/>
    <property type="evidence" value="ECO:0007669"/>
    <property type="project" value="UniProtKB-KW"/>
</dbReference>
<dbReference type="Gene3D" id="1.10.10.10">
    <property type="entry name" value="Winged helix-like DNA-binding domain superfamily/Winged helix DNA-binding domain"/>
    <property type="match status" value="1"/>
</dbReference>
<dbReference type="PANTHER" id="PTHR43133:SF46">
    <property type="entry name" value="RNA POLYMERASE SIGMA-70 FACTOR ECF SUBFAMILY"/>
    <property type="match status" value="1"/>
</dbReference>
<keyword evidence="4" id="KW-0804">Transcription</keyword>
<sequence>MTEVELISACIQNNRSAQRILYDRYKRAMFTLAYRLTSDFDDANDVLQDAFLDVFRKLENFRGESTLGAWIKTIVVRKAYRKLEKPKIWEVVESFDENSLIEWGNSIDAEYLEKAILSLPEGFRTVFILIEIEGYTHRETAEILGISEGTSKSQLFYAKKRLREILSN</sequence>
<accession>A0A917DXS8</accession>
<evidence type="ECO:0000256" key="4">
    <source>
        <dbReference type="ARBA" id="ARBA00023163"/>
    </source>
</evidence>
<evidence type="ECO:0000259" key="6">
    <source>
        <dbReference type="Pfam" id="PF08281"/>
    </source>
</evidence>
<feature type="domain" description="RNA polymerase sigma-70 region 2" evidence="5">
    <location>
        <begin position="21"/>
        <end position="85"/>
    </location>
</feature>
<name>A0A917DXS8_9BACT</name>
<evidence type="ECO:0000313" key="7">
    <source>
        <dbReference type="EMBL" id="GGD81678.1"/>
    </source>
</evidence>
<dbReference type="InterPro" id="IPR013249">
    <property type="entry name" value="RNA_pol_sigma70_r4_t2"/>
</dbReference>
<keyword evidence="7" id="KW-0240">DNA-directed RNA polymerase</keyword>
<evidence type="ECO:0000259" key="5">
    <source>
        <dbReference type="Pfam" id="PF04542"/>
    </source>
</evidence>
<dbReference type="InterPro" id="IPR036388">
    <property type="entry name" value="WH-like_DNA-bd_sf"/>
</dbReference>
<keyword evidence="3" id="KW-0731">Sigma factor</keyword>
<dbReference type="Pfam" id="PF04542">
    <property type="entry name" value="Sigma70_r2"/>
    <property type="match status" value="1"/>
</dbReference>
<dbReference type="InterPro" id="IPR007627">
    <property type="entry name" value="RNA_pol_sigma70_r2"/>
</dbReference>
<comment type="similarity">
    <text evidence="1">Belongs to the sigma-70 factor family. ECF subfamily.</text>
</comment>
<dbReference type="Proteomes" id="UP000609064">
    <property type="component" value="Unassembled WGS sequence"/>
</dbReference>
<dbReference type="GO" id="GO:0000428">
    <property type="term" value="C:DNA-directed RNA polymerase complex"/>
    <property type="evidence" value="ECO:0007669"/>
    <property type="project" value="UniProtKB-KW"/>
</dbReference>
<keyword evidence="8" id="KW-1185">Reference proteome</keyword>
<evidence type="ECO:0000256" key="1">
    <source>
        <dbReference type="ARBA" id="ARBA00010641"/>
    </source>
</evidence>
<reference evidence="7" key="2">
    <citation type="submission" date="2020-09" db="EMBL/GenBank/DDBJ databases">
        <authorList>
            <person name="Sun Q."/>
            <person name="Zhou Y."/>
        </authorList>
    </citation>
    <scope>NUCLEOTIDE SEQUENCE</scope>
    <source>
        <strain evidence="7">CGMCC 1.15958</strain>
    </source>
</reference>
<gene>
    <name evidence="7" type="ORF">GCM10011514_52180</name>
</gene>
<dbReference type="InterPro" id="IPR013325">
    <property type="entry name" value="RNA_pol_sigma_r2"/>
</dbReference>
<evidence type="ECO:0000256" key="3">
    <source>
        <dbReference type="ARBA" id="ARBA00023082"/>
    </source>
</evidence>
<evidence type="ECO:0000256" key="2">
    <source>
        <dbReference type="ARBA" id="ARBA00023015"/>
    </source>
</evidence>
<proteinExistence type="inferred from homology"/>
<reference evidence="7" key="1">
    <citation type="journal article" date="2014" name="Int. J. Syst. Evol. Microbiol.">
        <title>Complete genome sequence of Corynebacterium casei LMG S-19264T (=DSM 44701T), isolated from a smear-ripened cheese.</title>
        <authorList>
            <consortium name="US DOE Joint Genome Institute (JGI-PGF)"/>
            <person name="Walter F."/>
            <person name="Albersmeier A."/>
            <person name="Kalinowski J."/>
            <person name="Ruckert C."/>
        </authorList>
    </citation>
    <scope>NUCLEOTIDE SEQUENCE</scope>
    <source>
        <strain evidence="7">CGMCC 1.15958</strain>
    </source>
</reference>
<dbReference type="SUPFAM" id="SSF88659">
    <property type="entry name" value="Sigma3 and sigma4 domains of RNA polymerase sigma factors"/>
    <property type="match status" value="1"/>
</dbReference>
<feature type="domain" description="RNA polymerase sigma factor 70 region 4 type 2" evidence="6">
    <location>
        <begin position="110"/>
        <end position="162"/>
    </location>
</feature>
<dbReference type="CDD" id="cd06171">
    <property type="entry name" value="Sigma70_r4"/>
    <property type="match status" value="1"/>
</dbReference>
<dbReference type="SUPFAM" id="SSF88946">
    <property type="entry name" value="Sigma2 domain of RNA polymerase sigma factors"/>
    <property type="match status" value="1"/>
</dbReference>
<protein>
    <submittedName>
        <fullName evidence="7">DNA-directed RNA polymerase sigma-70 factor</fullName>
    </submittedName>
</protein>
<dbReference type="GO" id="GO:0003677">
    <property type="term" value="F:DNA binding"/>
    <property type="evidence" value="ECO:0007669"/>
    <property type="project" value="InterPro"/>
</dbReference>
<dbReference type="Pfam" id="PF08281">
    <property type="entry name" value="Sigma70_r4_2"/>
    <property type="match status" value="1"/>
</dbReference>
<dbReference type="GO" id="GO:0006352">
    <property type="term" value="P:DNA-templated transcription initiation"/>
    <property type="evidence" value="ECO:0007669"/>
    <property type="project" value="InterPro"/>
</dbReference>
<dbReference type="InterPro" id="IPR039425">
    <property type="entry name" value="RNA_pol_sigma-70-like"/>
</dbReference>
<dbReference type="NCBIfam" id="TIGR02937">
    <property type="entry name" value="sigma70-ECF"/>
    <property type="match status" value="1"/>
</dbReference>
<dbReference type="AlphaFoldDB" id="A0A917DXS8"/>
<dbReference type="EMBL" id="BMKK01000018">
    <property type="protein sequence ID" value="GGD81678.1"/>
    <property type="molecule type" value="Genomic_DNA"/>
</dbReference>
<dbReference type="RefSeq" id="WP_188771114.1">
    <property type="nucleotide sequence ID" value="NZ_BMKK01000018.1"/>
</dbReference>
<organism evidence="7 8">
    <name type="scientific">Emticicia aquatilis</name>
    <dbReference type="NCBI Taxonomy" id="1537369"/>
    <lineage>
        <taxon>Bacteria</taxon>
        <taxon>Pseudomonadati</taxon>
        <taxon>Bacteroidota</taxon>
        <taxon>Cytophagia</taxon>
        <taxon>Cytophagales</taxon>
        <taxon>Leadbetterellaceae</taxon>
        <taxon>Emticicia</taxon>
    </lineage>
</organism>
<dbReference type="InterPro" id="IPR013324">
    <property type="entry name" value="RNA_pol_sigma_r3/r4-like"/>
</dbReference>
<keyword evidence="2" id="KW-0805">Transcription regulation</keyword>
<dbReference type="PANTHER" id="PTHR43133">
    <property type="entry name" value="RNA POLYMERASE ECF-TYPE SIGMA FACTO"/>
    <property type="match status" value="1"/>
</dbReference>
<evidence type="ECO:0000313" key="8">
    <source>
        <dbReference type="Proteomes" id="UP000609064"/>
    </source>
</evidence>